<gene>
    <name evidence="2" type="ORF">EIK79_11420</name>
</gene>
<proteinExistence type="predicted"/>
<dbReference type="Proteomes" id="UP000282322">
    <property type="component" value="Unassembled WGS sequence"/>
</dbReference>
<sequence>MTEYRVSFDAIEDEVAKLILYKDGEFQEHLRYRIEELPDGAERNHLGGDFRPEFDDEGTITALHYDEELSERKREEAKEGVKRFKEKLEDS</sequence>
<accession>A0A3P3R989</accession>
<dbReference type="AlphaFoldDB" id="A0A3P3R989"/>
<comment type="caution">
    <text evidence="2">The sequence shown here is derived from an EMBL/GenBank/DDBJ whole genome shotgun (WGS) entry which is preliminary data.</text>
</comment>
<evidence type="ECO:0008006" key="4">
    <source>
        <dbReference type="Google" id="ProtNLM"/>
    </source>
</evidence>
<reference evidence="2 3" key="1">
    <citation type="submission" date="2018-11" db="EMBL/GenBank/DDBJ databases">
        <title>Taxonoimc description of Halomarina strain SPP-AMP-1.</title>
        <authorList>
            <person name="Pal Y."/>
            <person name="Srinivasana K."/>
            <person name="Verma A."/>
            <person name="Kumar P."/>
        </authorList>
    </citation>
    <scope>NUCLEOTIDE SEQUENCE [LARGE SCALE GENOMIC DNA]</scope>
    <source>
        <strain evidence="2 3">SPP-AMP-1</strain>
    </source>
</reference>
<dbReference type="EMBL" id="RRCH01000024">
    <property type="protein sequence ID" value="RRJ29954.1"/>
    <property type="molecule type" value="Genomic_DNA"/>
</dbReference>
<evidence type="ECO:0000313" key="2">
    <source>
        <dbReference type="EMBL" id="RRJ29954.1"/>
    </source>
</evidence>
<name>A0A3P3R989_9EURY</name>
<evidence type="ECO:0000313" key="3">
    <source>
        <dbReference type="Proteomes" id="UP000282322"/>
    </source>
</evidence>
<dbReference type="OrthoDB" id="384566at2157"/>
<evidence type="ECO:0000256" key="1">
    <source>
        <dbReference type="SAM" id="MobiDB-lite"/>
    </source>
</evidence>
<keyword evidence="3" id="KW-1185">Reference proteome</keyword>
<dbReference type="RefSeq" id="WP_124955252.1">
    <property type="nucleotide sequence ID" value="NZ_RRCH01000024.1"/>
</dbReference>
<feature type="region of interest" description="Disordered" evidence="1">
    <location>
        <begin position="65"/>
        <end position="91"/>
    </location>
</feature>
<organism evidence="2 3">
    <name type="scientific">Halocatena pleomorpha</name>
    <dbReference type="NCBI Taxonomy" id="1785090"/>
    <lineage>
        <taxon>Archaea</taxon>
        <taxon>Methanobacteriati</taxon>
        <taxon>Methanobacteriota</taxon>
        <taxon>Stenosarchaea group</taxon>
        <taxon>Halobacteria</taxon>
        <taxon>Halobacteriales</taxon>
        <taxon>Natronomonadaceae</taxon>
        <taxon>Halocatena</taxon>
    </lineage>
</organism>
<protein>
    <recommendedName>
        <fullName evidence="4">DUF3006 family protein</fullName>
    </recommendedName>
</protein>